<organism evidence="1">
    <name type="scientific">Ustilaginoidea virens mycovirus</name>
    <dbReference type="NCBI Taxonomy" id="1318463"/>
    <lineage>
        <taxon>Viruses</taxon>
        <taxon>Riboviria</taxon>
        <taxon>dsRNA viruses</taxon>
    </lineage>
</organism>
<reference evidence="1" key="1">
    <citation type="journal article" date="2014" name="Arch. Virol.">
        <title>Detection and sequence analysis of two novel co-infecting double-strand RNA mycoviruses in Ustilaginoidea virens.</title>
        <authorList>
            <person name="Zhong J."/>
            <person name="Lei X.H."/>
            <person name="Zhu J.Z."/>
            <person name="Song G."/>
            <person name="Zhang Y.D."/>
            <person name="Chen Y."/>
            <person name="Gao B.D."/>
        </authorList>
    </citation>
    <scope>NUCLEOTIDE SEQUENCE</scope>
    <source>
        <strain evidence="1">HNHS-1</strain>
    </source>
</reference>
<feature type="non-terminal residue" evidence="1">
    <location>
        <position position="1"/>
    </location>
</feature>
<name>M9TKR3_9VIRU</name>
<accession>M9TKR3</accession>
<sequence length="46" mass="5386">KKFESSSLSVTGFYPYSTDGRAGFYISWFRIDLRSVRALFELRFSP</sequence>
<dbReference type="EMBL" id="KC469950">
    <property type="protein sequence ID" value="AGJ03721.1"/>
    <property type="molecule type" value="Genomic_RNA"/>
</dbReference>
<proteinExistence type="predicted"/>
<evidence type="ECO:0000313" key="1">
    <source>
        <dbReference type="EMBL" id="AGJ03721.1"/>
    </source>
</evidence>
<protein>
    <submittedName>
        <fullName evidence="1">Uncharacterized protein</fullName>
    </submittedName>
</protein>